<dbReference type="Proteomes" id="UP000005239">
    <property type="component" value="Unassembled WGS sequence"/>
</dbReference>
<reference evidence="2" key="1">
    <citation type="journal article" date="2008" name="Nat. Genet.">
        <title>The Pristionchus pacificus genome provides a unique perspective on nematode lifestyle and parasitism.</title>
        <authorList>
            <person name="Dieterich C."/>
            <person name="Clifton S.W."/>
            <person name="Schuster L.N."/>
            <person name="Chinwalla A."/>
            <person name="Delehaunty K."/>
            <person name="Dinkelacker I."/>
            <person name="Fulton L."/>
            <person name="Fulton R."/>
            <person name="Godfrey J."/>
            <person name="Minx P."/>
            <person name="Mitreva M."/>
            <person name="Roeseler W."/>
            <person name="Tian H."/>
            <person name="Witte H."/>
            <person name="Yang S.P."/>
            <person name="Wilson R.K."/>
            <person name="Sommer R.J."/>
        </authorList>
    </citation>
    <scope>NUCLEOTIDE SEQUENCE [LARGE SCALE GENOMIC DNA]</scope>
    <source>
        <strain evidence="2">PS312</strain>
    </source>
</reference>
<sequence length="197" mass="21911">MILASASLLAIARLVHIQEGHSQLYVYLGACSEICHLCQKTFDQLFTVSSFVILWSFFFIPSVFVSISFAVMSSTSERTPSSTTTVVICAGLYAPLRVIAESRYEGVSLAYCKSSHLSAHAACESIGSCRFLAVECRRILKERVSRATRHDCKFFNEFTCRIAHVAVAKILRTLLAFDQFRISSALSTFIQSEINSK</sequence>
<evidence type="ECO:0000313" key="2">
    <source>
        <dbReference type="Proteomes" id="UP000005239"/>
    </source>
</evidence>
<name>A0A2A6CLP4_PRIPA</name>
<protein>
    <submittedName>
        <fullName evidence="1">Uncharacterized protein</fullName>
    </submittedName>
</protein>
<organism evidence="1 2">
    <name type="scientific">Pristionchus pacificus</name>
    <name type="common">Parasitic nematode worm</name>
    <dbReference type="NCBI Taxonomy" id="54126"/>
    <lineage>
        <taxon>Eukaryota</taxon>
        <taxon>Metazoa</taxon>
        <taxon>Ecdysozoa</taxon>
        <taxon>Nematoda</taxon>
        <taxon>Chromadorea</taxon>
        <taxon>Rhabditida</taxon>
        <taxon>Rhabditina</taxon>
        <taxon>Diplogasteromorpha</taxon>
        <taxon>Diplogasteroidea</taxon>
        <taxon>Neodiplogasteridae</taxon>
        <taxon>Pristionchus</taxon>
    </lineage>
</organism>
<dbReference type="AlphaFoldDB" id="A0A2A6CLP4"/>
<dbReference type="EnsemblMetazoa" id="PPA40888.1">
    <property type="protein sequence ID" value="PPA40888.1"/>
    <property type="gene ID" value="WBGene00279257"/>
</dbReference>
<proteinExistence type="predicted"/>
<keyword evidence="2" id="KW-1185">Reference proteome</keyword>
<accession>A0A8R1UWY7</accession>
<gene>
    <name evidence="1" type="primary">WBGene00279257</name>
</gene>
<evidence type="ECO:0000313" key="1">
    <source>
        <dbReference type="EnsemblMetazoa" id="PPA40888.1"/>
    </source>
</evidence>
<reference evidence="1" key="2">
    <citation type="submission" date="2022-06" db="UniProtKB">
        <authorList>
            <consortium name="EnsemblMetazoa"/>
        </authorList>
    </citation>
    <scope>IDENTIFICATION</scope>
    <source>
        <strain evidence="1">PS312</strain>
    </source>
</reference>
<accession>A0A2A6CLP4</accession>